<evidence type="ECO:0000256" key="1">
    <source>
        <dbReference type="ARBA" id="ARBA00022448"/>
    </source>
</evidence>
<dbReference type="InterPro" id="IPR017911">
    <property type="entry name" value="MacB-like_ATP-bd"/>
</dbReference>
<feature type="region of interest" description="Disordered" evidence="4">
    <location>
        <begin position="283"/>
        <end position="325"/>
    </location>
</feature>
<dbReference type="GO" id="GO:0005524">
    <property type="term" value="F:ATP binding"/>
    <property type="evidence" value="ECO:0007669"/>
    <property type="project" value="UniProtKB-KW"/>
</dbReference>
<dbReference type="EMBL" id="JBANBB010000001">
    <property type="protein sequence ID" value="MEK0306502.1"/>
    <property type="molecule type" value="Genomic_DNA"/>
</dbReference>
<dbReference type="SUPFAM" id="SSF52540">
    <property type="entry name" value="P-loop containing nucleoside triphosphate hydrolases"/>
    <property type="match status" value="1"/>
</dbReference>
<evidence type="ECO:0000313" key="6">
    <source>
        <dbReference type="EMBL" id="MEK0306502.1"/>
    </source>
</evidence>
<evidence type="ECO:0000313" key="7">
    <source>
        <dbReference type="Proteomes" id="UP001373159"/>
    </source>
</evidence>
<evidence type="ECO:0000256" key="3">
    <source>
        <dbReference type="ARBA" id="ARBA00022840"/>
    </source>
</evidence>
<dbReference type="PROSITE" id="PS50893">
    <property type="entry name" value="ABC_TRANSPORTER_2"/>
    <property type="match status" value="1"/>
</dbReference>
<dbReference type="InterPro" id="IPR015854">
    <property type="entry name" value="ABC_transpr_LolD-like"/>
</dbReference>
<dbReference type="CDD" id="cd03255">
    <property type="entry name" value="ABC_MJ0796_LolCDE_FtsE"/>
    <property type="match status" value="1"/>
</dbReference>
<feature type="region of interest" description="Disordered" evidence="4">
    <location>
        <begin position="1"/>
        <end position="28"/>
    </location>
</feature>
<dbReference type="InterPro" id="IPR027417">
    <property type="entry name" value="P-loop_NTPase"/>
</dbReference>
<reference evidence="6 7" key="1">
    <citation type="submission" date="2024-02" db="EMBL/GenBank/DDBJ databases">
        <title>Bifidobacterium honeyensis sp. nov., isolated from the comb honey.</title>
        <authorList>
            <person name="Liu W."/>
            <person name="Li Y."/>
        </authorList>
    </citation>
    <scope>NUCLEOTIDE SEQUENCE [LARGE SCALE GENOMIC DNA]</scope>
    <source>
        <strain evidence="6 7">IMAU50988</strain>
    </source>
</reference>
<proteinExistence type="predicted"/>
<dbReference type="PANTHER" id="PTHR24220">
    <property type="entry name" value="IMPORT ATP-BINDING PROTEIN"/>
    <property type="match status" value="1"/>
</dbReference>
<dbReference type="InterPro" id="IPR003439">
    <property type="entry name" value="ABC_transporter-like_ATP-bd"/>
</dbReference>
<dbReference type="InterPro" id="IPR003593">
    <property type="entry name" value="AAA+_ATPase"/>
</dbReference>
<protein>
    <submittedName>
        <fullName evidence="6">ABC transporter ATP-binding protein</fullName>
    </submittedName>
</protein>
<accession>A0ABU8ZN88</accession>
<evidence type="ECO:0000256" key="4">
    <source>
        <dbReference type="SAM" id="MobiDB-lite"/>
    </source>
</evidence>
<dbReference type="PROSITE" id="PS00211">
    <property type="entry name" value="ABC_TRANSPORTER_1"/>
    <property type="match status" value="1"/>
</dbReference>
<keyword evidence="1" id="KW-0813">Transport</keyword>
<keyword evidence="3 6" id="KW-0067">ATP-binding</keyword>
<sequence>MDMQRMEPVGRSEVGEEKISPVGGPGTAIRAEDLTKDYGEGESVVHALRGVDVSFDQGMFTAIMGPSGSGKSTLMHTLAGLDSVTRGHVYLNMVNATGLSEGRKKFRGQRGEVDLTTLNDNQLTLLRRRNLGFIFQSFNLLPMFTARQNIETPLTLDGGRPDREWMDLLVRTLGLEGRLDHRPSELSGGQQQRVAIARALITKPSIVFADEPTGNLDSLSSAEVLGFLRRSVRELGQTVIMVTHDPLAASYADRALVFSDGRVVADQEKPTVEIMNDLMAKDSQTLLDPPRVPLQADGAPRVRREGDVPDDGGALRPSGPSMSER</sequence>
<feature type="domain" description="ABC transporter" evidence="5">
    <location>
        <begin position="29"/>
        <end position="285"/>
    </location>
</feature>
<dbReference type="InterPro" id="IPR017871">
    <property type="entry name" value="ABC_transporter-like_CS"/>
</dbReference>
<dbReference type="Proteomes" id="UP001373159">
    <property type="component" value="Unassembled WGS sequence"/>
</dbReference>
<evidence type="ECO:0000259" key="5">
    <source>
        <dbReference type="PROSITE" id="PS50893"/>
    </source>
</evidence>
<gene>
    <name evidence="6" type="ORF">V8P97_03325</name>
</gene>
<dbReference type="SMART" id="SM00382">
    <property type="entry name" value="AAA"/>
    <property type="match status" value="1"/>
</dbReference>
<feature type="compositionally biased region" description="Basic and acidic residues" evidence="4">
    <location>
        <begin position="1"/>
        <end position="19"/>
    </location>
</feature>
<dbReference type="PANTHER" id="PTHR24220:SF685">
    <property type="entry name" value="ABC TRANSPORTER RELATED"/>
    <property type="match status" value="1"/>
</dbReference>
<comment type="caution">
    <text evidence="6">The sequence shown here is derived from an EMBL/GenBank/DDBJ whole genome shotgun (WGS) entry which is preliminary data.</text>
</comment>
<name>A0ABU8ZN88_9BIFI</name>
<keyword evidence="2" id="KW-0547">Nucleotide-binding</keyword>
<organism evidence="6 7">
    <name type="scientific">Bifidobacterium favimelis</name>
    <dbReference type="NCBI Taxonomy" id="3122979"/>
    <lineage>
        <taxon>Bacteria</taxon>
        <taxon>Bacillati</taxon>
        <taxon>Actinomycetota</taxon>
        <taxon>Actinomycetes</taxon>
        <taxon>Bifidobacteriales</taxon>
        <taxon>Bifidobacteriaceae</taxon>
        <taxon>Bifidobacterium</taxon>
    </lineage>
</organism>
<evidence type="ECO:0000256" key="2">
    <source>
        <dbReference type="ARBA" id="ARBA00022741"/>
    </source>
</evidence>
<dbReference type="Pfam" id="PF00005">
    <property type="entry name" value="ABC_tran"/>
    <property type="match status" value="1"/>
</dbReference>
<keyword evidence="7" id="KW-1185">Reference proteome</keyword>
<dbReference type="Gene3D" id="3.40.50.300">
    <property type="entry name" value="P-loop containing nucleotide triphosphate hydrolases"/>
    <property type="match status" value="1"/>
</dbReference>